<dbReference type="HOGENOM" id="CLU_3228802_0_0_9"/>
<reference evidence="2" key="1">
    <citation type="submission" date="2007-11" db="EMBL/GenBank/DDBJ databases">
        <authorList>
            <person name="Fulton L."/>
            <person name="Clifton S."/>
            <person name="Fulton B."/>
            <person name="Xu J."/>
            <person name="Minx P."/>
            <person name="Pepin K.H."/>
            <person name="Johnson M."/>
            <person name="Thiruvilangam P."/>
            <person name="Bhonagiri V."/>
            <person name="Nash W.E."/>
            <person name="Mardis E.R."/>
            <person name="Wilson R.K."/>
        </authorList>
    </citation>
    <scope>NUCLEOTIDE SEQUENCE [LARGE SCALE GENOMIC DNA]</scope>
    <source>
        <strain evidence="2">DSM 17241</strain>
    </source>
</reference>
<proteinExistence type="predicted"/>
<sequence length="43" mass="4818">MRTITKLQKGNRSFANSSELRRTGRTKGYPACSMNLPQSIGIF</sequence>
<evidence type="ECO:0000313" key="3">
    <source>
        <dbReference type="Proteomes" id="UP000003803"/>
    </source>
</evidence>
<evidence type="ECO:0000313" key="2">
    <source>
        <dbReference type="EMBL" id="EDS08950.1"/>
    </source>
</evidence>
<feature type="region of interest" description="Disordered" evidence="1">
    <location>
        <begin position="1"/>
        <end position="28"/>
    </location>
</feature>
<feature type="compositionally biased region" description="Polar residues" evidence="1">
    <location>
        <begin position="1"/>
        <end position="18"/>
    </location>
</feature>
<accession>B0PHI2</accession>
<comment type="caution">
    <text evidence="2">The sequence shown here is derived from an EMBL/GenBank/DDBJ whole genome shotgun (WGS) entry which is preliminary data.</text>
</comment>
<dbReference type="AlphaFoldDB" id="B0PHI2"/>
<name>B0PHI2_9FIRM</name>
<reference evidence="2" key="2">
    <citation type="submission" date="2013-09" db="EMBL/GenBank/DDBJ databases">
        <title>Draft genome sequence of Anaerotruncus colihominis(DSM 17241).</title>
        <authorList>
            <person name="Sudarsanam P."/>
            <person name="Ley R."/>
            <person name="Guruge J."/>
            <person name="Turnbaugh P.J."/>
            <person name="Mahowald M."/>
            <person name="Liep D."/>
            <person name="Gordon J."/>
        </authorList>
    </citation>
    <scope>NUCLEOTIDE SEQUENCE</scope>
    <source>
        <strain evidence="2">DSM 17241</strain>
    </source>
</reference>
<organism evidence="2 3">
    <name type="scientific">Anaerotruncus colihominis DSM 17241</name>
    <dbReference type="NCBI Taxonomy" id="445972"/>
    <lineage>
        <taxon>Bacteria</taxon>
        <taxon>Bacillati</taxon>
        <taxon>Bacillota</taxon>
        <taxon>Clostridia</taxon>
        <taxon>Eubacteriales</taxon>
        <taxon>Oscillospiraceae</taxon>
        <taxon>Anaerotruncus</taxon>
    </lineage>
</organism>
<keyword evidence="3" id="KW-1185">Reference proteome</keyword>
<dbReference type="EMBL" id="ABGD02000034">
    <property type="protein sequence ID" value="EDS08950.1"/>
    <property type="molecule type" value="Genomic_DNA"/>
</dbReference>
<dbReference type="Proteomes" id="UP000003803">
    <property type="component" value="Unassembled WGS sequence"/>
</dbReference>
<protein>
    <submittedName>
        <fullName evidence="2">Uncharacterized protein</fullName>
    </submittedName>
</protein>
<evidence type="ECO:0000256" key="1">
    <source>
        <dbReference type="SAM" id="MobiDB-lite"/>
    </source>
</evidence>
<gene>
    <name evidence="2" type="ORF">ANACOL_04275</name>
</gene>